<name>A0AAX6I602_IRIPA</name>
<accession>A0AAX6I602</accession>
<keyword evidence="1" id="KW-0472">Membrane</keyword>
<dbReference type="EMBL" id="JANAVB010004599">
    <property type="protein sequence ID" value="KAJ6848652.1"/>
    <property type="molecule type" value="Genomic_DNA"/>
</dbReference>
<keyword evidence="1" id="KW-1133">Transmembrane helix</keyword>
<evidence type="ECO:0000313" key="3">
    <source>
        <dbReference type="Proteomes" id="UP001140949"/>
    </source>
</evidence>
<feature type="transmembrane region" description="Helical" evidence="1">
    <location>
        <begin position="12"/>
        <end position="35"/>
    </location>
</feature>
<evidence type="ECO:0000256" key="1">
    <source>
        <dbReference type="SAM" id="Phobius"/>
    </source>
</evidence>
<keyword evidence="3" id="KW-1185">Reference proteome</keyword>
<gene>
    <name evidence="2" type="ORF">M6B38_275545</name>
</gene>
<dbReference type="AlphaFoldDB" id="A0AAX6I602"/>
<keyword evidence="1" id="KW-0812">Transmembrane</keyword>
<comment type="caution">
    <text evidence="2">The sequence shown here is derived from an EMBL/GenBank/DDBJ whole genome shotgun (WGS) entry which is preliminary data.</text>
</comment>
<dbReference type="Proteomes" id="UP001140949">
    <property type="component" value="Unassembled WGS sequence"/>
</dbReference>
<reference evidence="2" key="1">
    <citation type="journal article" date="2023" name="GigaByte">
        <title>Genome assembly of the bearded iris, Iris pallida Lam.</title>
        <authorList>
            <person name="Bruccoleri R.E."/>
            <person name="Oakeley E.J."/>
            <person name="Faust A.M.E."/>
            <person name="Altorfer M."/>
            <person name="Dessus-Babus S."/>
            <person name="Burckhardt D."/>
            <person name="Oertli M."/>
            <person name="Naumann U."/>
            <person name="Petersen F."/>
            <person name="Wong J."/>
        </authorList>
    </citation>
    <scope>NUCLEOTIDE SEQUENCE</scope>
    <source>
        <strain evidence="2">GSM-AAB239-AS_SAM_17_03QT</strain>
    </source>
</reference>
<proteinExistence type="predicted"/>
<sequence>MIYYCIYRLHNFYGMVVLNVVLSSLPKFSCILVLTNSSHPSTLSTLLIQNFEDEILVSWVGCKTPIFLINFLLLFY</sequence>
<feature type="transmembrane region" description="Helical" evidence="1">
    <location>
        <begin position="55"/>
        <end position="75"/>
    </location>
</feature>
<organism evidence="2 3">
    <name type="scientific">Iris pallida</name>
    <name type="common">Sweet iris</name>
    <dbReference type="NCBI Taxonomy" id="29817"/>
    <lineage>
        <taxon>Eukaryota</taxon>
        <taxon>Viridiplantae</taxon>
        <taxon>Streptophyta</taxon>
        <taxon>Embryophyta</taxon>
        <taxon>Tracheophyta</taxon>
        <taxon>Spermatophyta</taxon>
        <taxon>Magnoliopsida</taxon>
        <taxon>Liliopsida</taxon>
        <taxon>Asparagales</taxon>
        <taxon>Iridaceae</taxon>
        <taxon>Iridoideae</taxon>
        <taxon>Irideae</taxon>
        <taxon>Iris</taxon>
    </lineage>
</organism>
<evidence type="ECO:0000313" key="2">
    <source>
        <dbReference type="EMBL" id="KAJ6848652.1"/>
    </source>
</evidence>
<reference evidence="2" key="2">
    <citation type="submission" date="2023-04" db="EMBL/GenBank/DDBJ databases">
        <authorList>
            <person name="Bruccoleri R.E."/>
            <person name="Oakeley E.J."/>
            <person name="Faust A.-M."/>
            <person name="Dessus-Babus S."/>
            <person name="Altorfer M."/>
            <person name="Burckhardt D."/>
            <person name="Oertli M."/>
            <person name="Naumann U."/>
            <person name="Petersen F."/>
            <person name="Wong J."/>
        </authorList>
    </citation>
    <scope>NUCLEOTIDE SEQUENCE</scope>
    <source>
        <strain evidence="2">GSM-AAB239-AS_SAM_17_03QT</strain>
        <tissue evidence="2">Leaf</tissue>
    </source>
</reference>
<protein>
    <submittedName>
        <fullName evidence="2">Uncharacterized protein</fullName>
    </submittedName>
</protein>